<sequence length="113" mass="11898">MVGAGFGEGLEPALQGLLSASVSTEEIGRLFALMYTCSLLGDMICGPLMSALMSIGRGENSASDGYFFLASAIHFGAMSVLVCTFRPLKRREGVDTENQSRGNILQSTVSLLG</sequence>
<dbReference type="GeneID" id="28816668"/>
<dbReference type="OrthoDB" id="194139at2759"/>
<dbReference type="InterPro" id="IPR036259">
    <property type="entry name" value="MFS_trans_sf"/>
</dbReference>
<dbReference type="AlphaFoldDB" id="A0A132B5X9"/>
<protein>
    <recommendedName>
        <fullName evidence="3">Major facilitator superfamily (MFS) profile domain-containing protein</fullName>
    </recommendedName>
</protein>
<dbReference type="EMBL" id="KQ947438">
    <property type="protein sequence ID" value="KUJ07816.1"/>
    <property type="molecule type" value="Genomic_DNA"/>
</dbReference>
<dbReference type="Proteomes" id="UP000070700">
    <property type="component" value="Unassembled WGS sequence"/>
</dbReference>
<accession>A0A132B5X9</accession>
<dbReference type="RefSeq" id="XP_018062171.1">
    <property type="nucleotide sequence ID" value="XM_018206942.1"/>
</dbReference>
<keyword evidence="2" id="KW-1185">Reference proteome</keyword>
<reference evidence="1 2" key="1">
    <citation type="submission" date="2015-10" db="EMBL/GenBank/DDBJ databases">
        <title>Full genome of DAOMC 229536 Phialocephala scopiformis, a fungal endophyte of spruce producing the potent anti-insectan compound rugulosin.</title>
        <authorList>
            <consortium name="DOE Joint Genome Institute"/>
            <person name="Walker A.K."/>
            <person name="Frasz S.L."/>
            <person name="Seifert K.A."/>
            <person name="Miller J.D."/>
            <person name="Mondo S.J."/>
            <person name="Labutti K."/>
            <person name="Lipzen A."/>
            <person name="Dockter R."/>
            <person name="Kennedy M."/>
            <person name="Grigoriev I.V."/>
            <person name="Spatafora J.W."/>
        </authorList>
    </citation>
    <scope>NUCLEOTIDE SEQUENCE [LARGE SCALE GENOMIC DNA]</scope>
    <source>
        <strain evidence="1 2">CBS 120377</strain>
    </source>
</reference>
<organism evidence="1 2">
    <name type="scientific">Mollisia scopiformis</name>
    <name type="common">Conifer needle endophyte fungus</name>
    <name type="synonym">Phialocephala scopiformis</name>
    <dbReference type="NCBI Taxonomy" id="149040"/>
    <lineage>
        <taxon>Eukaryota</taxon>
        <taxon>Fungi</taxon>
        <taxon>Dikarya</taxon>
        <taxon>Ascomycota</taxon>
        <taxon>Pezizomycotina</taxon>
        <taxon>Leotiomycetes</taxon>
        <taxon>Helotiales</taxon>
        <taxon>Mollisiaceae</taxon>
        <taxon>Mollisia</taxon>
    </lineage>
</organism>
<dbReference type="SUPFAM" id="SSF103473">
    <property type="entry name" value="MFS general substrate transporter"/>
    <property type="match status" value="1"/>
</dbReference>
<gene>
    <name evidence="1" type="ORF">LY89DRAFT_352943</name>
</gene>
<proteinExistence type="predicted"/>
<name>A0A132B5X9_MOLSC</name>
<evidence type="ECO:0008006" key="3">
    <source>
        <dbReference type="Google" id="ProtNLM"/>
    </source>
</evidence>
<dbReference type="KEGG" id="psco:LY89DRAFT_352943"/>
<evidence type="ECO:0000313" key="2">
    <source>
        <dbReference type="Proteomes" id="UP000070700"/>
    </source>
</evidence>
<dbReference type="Gene3D" id="1.20.1250.20">
    <property type="entry name" value="MFS general substrate transporter like domains"/>
    <property type="match status" value="1"/>
</dbReference>
<evidence type="ECO:0000313" key="1">
    <source>
        <dbReference type="EMBL" id="KUJ07816.1"/>
    </source>
</evidence>
<dbReference type="InParanoid" id="A0A132B5X9"/>